<gene>
    <name evidence="3" type="ORF">HNQ52_001059</name>
</gene>
<reference evidence="3 4" key="1">
    <citation type="submission" date="2020-08" db="EMBL/GenBank/DDBJ databases">
        <title>Genomic Encyclopedia of Type Strains, Phase IV (KMG-IV): sequencing the most valuable type-strain genomes for metagenomic binning, comparative biology and taxonomic classification.</title>
        <authorList>
            <person name="Goeker M."/>
        </authorList>
    </citation>
    <scope>NUCLEOTIDE SEQUENCE [LARGE SCALE GENOMIC DNA]</scope>
    <source>
        <strain evidence="3 4">DSM 24163</strain>
    </source>
</reference>
<evidence type="ECO:0008006" key="5">
    <source>
        <dbReference type="Google" id="ProtNLM"/>
    </source>
</evidence>
<organism evidence="3 4">
    <name type="scientific">Chiayiivirga flava</name>
    <dbReference type="NCBI Taxonomy" id="659595"/>
    <lineage>
        <taxon>Bacteria</taxon>
        <taxon>Pseudomonadati</taxon>
        <taxon>Pseudomonadota</taxon>
        <taxon>Gammaproteobacteria</taxon>
        <taxon>Lysobacterales</taxon>
        <taxon>Lysobacteraceae</taxon>
        <taxon>Chiayiivirga</taxon>
    </lineage>
</organism>
<feature type="compositionally biased region" description="Low complexity" evidence="2">
    <location>
        <begin position="262"/>
        <end position="273"/>
    </location>
</feature>
<feature type="compositionally biased region" description="Basic and acidic residues" evidence="2">
    <location>
        <begin position="716"/>
        <end position="729"/>
    </location>
</feature>
<dbReference type="AlphaFoldDB" id="A0A7W8G1D4"/>
<feature type="compositionally biased region" description="Basic and acidic residues" evidence="2">
    <location>
        <begin position="747"/>
        <end position="777"/>
    </location>
</feature>
<feature type="region of interest" description="Disordered" evidence="2">
    <location>
        <begin position="712"/>
        <end position="777"/>
    </location>
</feature>
<feature type="region of interest" description="Disordered" evidence="2">
    <location>
        <begin position="262"/>
        <end position="285"/>
    </location>
</feature>
<evidence type="ECO:0000313" key="4">
    <source>
        <dbReference type="Proteomes" id="UP000521199"/>
    </source>
</evidence>
<comment type="caution">
    <text evidence="3">The sequence shown here is derived from an EMBL/GenBank/DDBJ whole genome shotgun (WGS) entry which is preliminary data.</text>
</comment>
<protein>
    <recommendedName>
        <fullName evidence="5">DUF349 domain-containing protein</fullName>
    </recommendedName>
</protein>
<evidence type="ECO:0000313" key="3">
    <source>
        <dbReference type="EMBL" id="MBB5207530.1"/>
    </source>
</evidence>
<dbReference type="RefSeq" id="WP_183960076.1">
    <property type="nucleotide sequence ID" value="NZ_JACHHP010000002.1"/>
</dbReference>
<sequence length="954" mass="104862">MSLFSLLRKPAWEHRDAARRADAAARDTSPELLQKLPDLARNDADAQVRLAALRRVEDLSLLGDRMRNDTDAGVRAAARQRYLQRLGDARVPVTERERVLRVEDDNDILAQLAVSAPEPELRQLALERVARPGLIAERCLKDPDPALRLWLLDRIDGVPALERIADAARKTDKTLARTARERAFALKLERGDAAASRERALAICDELDALRRAVASTARERADALQAEWNLLRERFDETMERRVAGYFTALAAAITAPQPRTAASAPAGATPALEHDGHLDLPDAPAPIPAPIPDLPTRDVDPALIALLGELEARADRLGPRDLDGIERRWLARLSQAQPLLDEERETERRFRDLAERLRAKFAEAARAREAAAAQIAPTLDALQTALDAGKLADARALDAELGTLRKTAGDAMPRALSLRMGEAARALAKLAEWQHWSNNKARARLCDEIEALASSGLHPDAVAVKVREAQAEWQRMDDSERAPGSGETPVTGLSRRFRALCHRAIAPTRAYFEKRHEVRAAKREEFDALLDEIDTRLNDTLSPPALIGVKRRIVDHLRRVDELEPKQRGELSRRLRAGLTRIDELLSAHEARAEAAKRKLLSNLKRELQHVDLDTALERARNAQAEWKQLGRAARGVDDALYQELKALTDPWFAQASDQQRAAAESDAAQQAEARAILDELAELAQGDAEALRAAESRIAALNARWRALTPPRAEPEARDAARRDGGARGAARGAADGRGPNTRGGERRDVRRDDRGPRTRDAAPRRSGPDERAYDRALEQVQAAQQRAKRERAAAELSAIRDASRLCDQLEALTADSPQSQRASLEERFEAIVLPGDAAAALKQRFDAARDPELSLPLDGAAGDAGALAEELVVRAELAAGVDTPADARELRRRWQVKRLAERLGGGATDSAAQTDEVRGLLIAFAGLRGVEPALRHALATRMDTAVRSVE</sequence>
<evidence type="ECO:0000256" key="2">
    <source>
        <dbReference type="SAM" id="MobiDB-lite"/>
    </source>
</evidence>
<accession>A0A7W8G1D4</accession>
<evidence type="ECO:0000256" key="1">
    <source>
        <dbReference type="SAM" id="Coils"/>
    </source>
</evidence>
<keyword evidence="1" id="KW-0175">Coiled coil</keyword>
<name>A0A7W8G1D4_9GAMM</name>
<keyword evidence="4" id="KW-1185">Reference proteome</keyword>
<proteinExistence type="predicted"/>
<feature type="coiled-coil region" evidence="1">
    <location>
        <begin position="342"/>
        <end position="376"/>
    </location>
</feature>
<feature type="compositionally biased region" description="Low complexity" evidence="2">
    <location>
        <begin position="732"/>
        <end position="742"/>
    </location>
</feature>
<dbReference type="EMBL" id="JACHHP010000002">
    <property type="protein sequence ID" value="MBB5207530.1"/>
    <property type="molecule type" value="Genomic_DNA"/>
</dbReference>
<dbReference type="Proteomes" id="UP000521199">
    <property type="component" value="Unassembled WGS sequence"/>
</dbReference>